<reference evidence="22 23" key="1">
    <citation type="submission" date="2009-06" db="EMBL/GenBank/DDBJ databases">
        <title>The Genome Sequence of Loxodonta africana (African elephant).</title>
        <authorList>
            <person name="Di Palma F."/>
            <person name="Heiman D."/>
            <person name="Young S."/>
            <person name="Johnson J."/>
            <person name="Lander E.S."/>
            <person name="Lindblad-Toh K."/>
        </authorList>
    </citation>
    <scope>NUCLEOTIDE SEQUENCE [LARGE SCALE GENOMIC DNA]</scope>
    <source>
        <strain evidence="22 23">Isolate ISIS603380</strain>
    </source>
</reference>
<evidence type="ECO:0000256" key="16">
    <source>
        <dbReference type="ARBA" id="ARBA00080949"/>
    </source>
</evidence>
<keyword evidence="4 20" id="KW-0732">Signal</keyword>
<evidence type="ECO:0000256" key="9">
    <source>
        <dbReference type="ARBA" id="ARBA00023157"/>
    </source>
</evidence>
<dbReference type="Gene3D" id="2.60.40.10">
    <property type="entry name" value="Immunoglobulins"/>
    <property type="match status" value="2"/>
</dbReference>
<keyword evidence="3 19" id="KW-0812">Transmembrane</keyword>
<dbReference type="FunFam" id="2.60.40.10:FF:001235">
    <property type="entry name" value="Interferon lambda receptor 1"/>
    <property type="match status" value="1"/>
</dbReference>
<dbReference type="InterPro" id="IPR050650">
    <property type="entry name" value="Type-II_Cytokine-TF_Rcpt"/>
</dbReference>
<dbReference type="OMA" id="FLCPQKE"/>
<evidence type="ECO:0000256" key="2">
    <source>
        <dbReference type="ARBA" id="ARBA00005399"/>
    </source>
</evidence>
<dbReference type="GO" id="GO:0004896">
    <property type="term" value="F:cytokine receptor activity"/>
    <property type="evidence" value="ECO:0007669"/>
    <property type="project" value="TreeGrafter"/>
</dbReference>
<evidence type="ECO:0000256" key="17">
    <source>
        <dbReference type="ARBA" id="ARBA00081807"/>
    </source>
</evidence>
<dbReference type="PANTHER" id="PTHR20859:SF55">
    <property type="entry name" value="INTERFERON LAMBDA RECEPTOR 1"/>
    <property type="match status" value="1"/>
</dbReference>
<evidence type="ECO:0000313" key="22">
    <source>
        <dbReference type="Ensembl" id="ENSLAFP00000029295.1"/>
    </source>
</evidence>
<dbReference type="PANTHER" id="PTHR20859">
    <property type="entry name" value="INTERFERON/INTERLEUKIN RECEPTOR"/>
    <property type="match status" value="1"/>
</dbReference>
<feature type="domain" description="Fibronectin type-III" evidence="21">
    <location>
        <begin position="23"/>
        <end position="126"/>
    </location>
</feature>
<comment type="function">
    <text evidence="12">The IFNLR1/IL10RB dimer is a receptor for the cytokine ligands IFNL2 and IFNL3 and mediates their antiviral activity. The ligand/receptor complex stimulate the activation of the JAK/STAT signaling pathway leading to the expression of IFN-stimulated genes (ISG), which contribute to the antiviral state. Determines the cell type specificity of the lambda interferon action. Shows a more restricted pattern of expression in the epithelial tissues thereby limiting responses to lambda interferons primarily to epithelial cells of the respiratory, gastrointestinal, and reproductive tracts. Seems not to be essential for early virus-activated host defense in vaginal infection, but plays an important role in Toll-like receptor (TLR)-induced antiviral defense. Plays a significant role in the antiviral immune defense in the intestinal epithelium.</text>
</comment>
<keyword evidence="10" id="KW-0675">Receptor</keyword>
<evidence type="ECO:0000256" key="18">
    <source>
        <dbReference type="SAM" id="MobiDB-lite"/>
    </source>
</evidence>
<evidence type="ECO:0000256" key="19">
    <source>
        <dbReference type="SAM" id="Phobius"/>
    </source>
</evidence>
<keyword evidence="23" id="KW-1185">Reference proteome</keyword>
<feature type="region of interest" description="Disordered" evidence="18">
    <location>
        <begin position="311"/>
        <end position="449"/>
    </location>
</feature>
<dbReference type="InParanoid" id="G3UN86"/>
<evidence type="ECO:0000313" key="23">
    <source>
        <dbReference type="Proteomes" id="UP000007646"/>
    </source>
</evidence>
<evidence type="ECO:0000256" key="15">
    <source>
        <dbReference type="ARBA" id="ARBA00077895"/>
    </source>
</evidence>
<dbReference type="Pfam" id="PF01108">
    <property type="entry name" value="Tissue_fac"/>
    <property type="match status" value="1"/>
</dbReference>
<dbReference type="PROSITE" id="PS50853">
    <property type="entry name" value="FN3"/>
    <property type="match status" value="1"/>
</dbReference>
<keyword evidence="9" id="KW-1015">Disulfide bond</keyword>
<comment type="subunit">
    <text evidence="13">Heterodimer with IL10RB.</text>
</comment>
<keyword evidence="5" id="KW-0832">Ubl conjugation</keyword>
<evidence type="ECO:0000256" key="5">
    <source>
        <dbReference type="ARBA" id="ARBA00022843"/>
    </source>
</evidence>
<dbReference type="GO" id="GO:0051607">
    <property type="term" value="P:defense response to virus"/>
    <property type="evidence" value="ECO:0007669"/>
    <property type="project" value="UniProtKB-KW"/>
</dbReference>
<name>G3UN86_LOXAF</name>
<evidence type="ECO:0000256" key="12">
    <source>
        <dbReference type="ARBA" id="ARBA00054089"/>
    </source>
</evidence>
<dbReference type="Ensembl" id="ENSLAFT00000036310.1">
    <property type="protein sequence ID" value="ENSLAFP00000029295.1"/>
    <property type="gene ID" value="ENSLAFG00000031890.1"/>
</dbReference>
<dbReference type="GO" id="GO:0002385">
    <property type="term" value="P:mucosal immune response"/>
    <property type="evidence" value="ECO:0007669"/>
    <property type="project" value="Ensembl"/>
</dbReference>
<feature type="signal peptide" evidence="20">
    <location>
        <begin position="1"/>
        <end position="20"/>
    </location>
</feature>
<dbReference type="Proteomes" id="UP000007646">
    <property type="component" value="Unassembled WGS sequence"/>
</dbReference>
<dbReference type="GO" id="GO:0032002">
    <property type="term" value="C:interleukin-28 receptor complex"/>
    <property type="evidence" value="ECO:0007669"/>
    <property type="project" value="Ensembl"/>
</dbReference>
<protein>
    <recommendedName>
        <fullName evidence="14">Interferon lambda receptor 1</fullName>
    </recommendedName>
    <alternativeName>
        <fullName evidence="15">Cytokine receptor class-II member 12</fullName>
    </alternativeName>
    <alternativeName>
        <fullName evidence="17">Cytokine receptor family 2 member 12</fullName>
    </alternativeName>
    <alternativeName>
        <fullName evidence="16">Interleukin-28 receptor subunit alpha</fullName>
    </alternativeName>
</protein>
<feature type="region of interest" description="Disordered" evidence="18">
    <location>
        <begin position="469"/>
        <end position="503"/>
    </location>
</feature>
<evidence type="ECO:0000256" key="13">
    <source>
        <dbReference type="ARBA" id="ARBA00066090"/>
    </source>
</evidence>
<dbReference type="InterPro" id="IPR003961">
    <property type="entry name" value="FN3_dom"/>
</dbReference>
<dbReference type="GO" id="GO:0050691">
    <property type="term" value="P:regulation of defense response to virus by host"/>
    <property type="evidence" value="ECO:0007669"/>
    <property type="project" value="Ensembl"/>
</dbReference>
<evidence type="ECO:0000256" key="20">
    <source>
        <dbReference type="SAM" id="SignalP"/>
    </source>
</evidence>
<keyword evidence="8 19" id="KW-0472">Membrane</keyword>
<evidence type="ECO:0000256" key="11">
    <source>
        <dbReference type="ARBA" id="ARBA00023180"/>
    </source>
</evidence>
<evidence type="ECO:0000256" key="8">
    <source>
        <dbReference type="ARBA" id="ARBA00023136"/>
    </source>
</evidence>
<dbReference type="InterPro" id="IPR036116">
    <property type="entry name" value="FN3_sf"/>
</dbReference>
<proteinExistence type="inferred from homology"/>
<dbReference type="GO" id="GO:1901857">
    <property type="term" value="P:positive regulation of cellular respiration"/>
    <property type="evidence" value="ECO:0007669"/>
    <property type="project" value="Ensembl"/>
</dbReference>
<dbReference type="FunCoup" id="G3UN86">
    <property type="interactions" value="58"/>
</dbReference>
<evidence type="ECO:0000256" key="6">
    <source>
        <dbReference type="ARBA" id="ARBA00022989"/>
    </source>
</evidence>
<evidence type="ECO:0000259" key="21">
    <source>
        <dbReference type="PROSITE" id="PS50853"/>
    </source>
</evidence>
<evidence type="ECO:0000256" key="7">
    <source>
        <dbReference type="ARBA" id="ARBA00023118"/>
    </source>
</evidence>
<evidence type="ECO:0000256" key="1">
    <source>
        <dbReference type="ARBA" id="ARBA00004479"/>
    </source>
</evidence>
<evidence type="ECO:0000256" key="14">
    <source>
        <dbReference type="ARBA" id="ARBA00073656"/>
    </source>
</evidence>
<organism evidence="22 23">
    <name type="scientific">Loxodonta africana</name>
    <name type="common">African elephant</name>
    <dbReference type="NCBI Taxonomy" id="9785"/>
    <lineage>
        <taxon>Eukaryota</taxon>
        <taxon>Metazoa</taxon>
        <taxon>Chordata</taxon>
        <taxon>Craniata</taxon>
        <taxon>Vertebrata</taxon>
        <taxon>Euteleostomi</taxon>
        <taxon>Mammalia</taxon>
        <taxon>Eutheria</taxon>
        <taxon>Afrotheria</taxon>
        <taxon>Proboscidea</taxon>
        <taxon>Elephantidae</taxon>
        <taxon>Loxodonta</taxon>
    </lineage>
</organism>
<reference evidence="22" key="2">
    <citation type="submission" date="2025-08" db="UniProtKB">
        <authorList>
            <consortium name="Ensembl"/>
        </authorList>
    </citation>
    <scope>IDENTIFICATION</scope>
    <source>
        <strain evidence="22">Isolate ISIS603380</strain>
    </source>
</reference>
<keyword evidence="7" id="KW-0051">Antiviral defense</keyword>
<dbReference type="eggNOG" id="ENOG502S4B0">
    <property type="taxonomic scope" value="Eukaryota"/>
</dbReference>
<reference evidence="22" key="3">
    <citation type="submission" date="2025-09" db="UniProtKB">
        <authorList>
            <consortium name="Ensembl"/>
        </authorList>
    </citation>
    <scope>IDENTIFICATION</scope>
    <source>
        <strain evidence="22">Isolate ISIS603380</strain>
    </source>
</reference>
<dbReference type="SUPFAM" id="SSF49265">
    <property type="entry name" value="Fibronectin type III"/>
    <property type="match status" value="2"/>
</dbReference>
<dbReference type="GeneTree" id="ENSGT00510000048978"/>
<keyword evidence="11" id="KW-0325">Glycoprotein</keyword>
<keyword evidence="6 19" id="KW-1133">Transmembrane helix</keyword>
<dbReference type="InterPro" id="IPR013783">
    <property type="entry name" value="Ig-like_fold"/>
</dbReference>
<comment type="subcellular location">
    <subcellularLocation>
        <location evidence="1">Membrane</location>
        <topology evidence="1">Single-pass type I membrane protein</topology>
    </subcellularLocation>
</comment>
<sequence>RGRATRWAPLLLCLLQSAPGRPRLTSPQNVTLLSRNFSVYLMWLPGPGNPQNVTYFVAYQSFPKAKYWRKVKRCTGTKELVCCLMCLEKQDLYNKFKGRVKAVSPNATSPWVESKYLDYLSEVEPAPPTLVFTRTEEILSINATYQLPQCMPSTDLKYEVHFWKEGTRNKTIFPVSPHGQPVRIPLQPATSGHHCFSARTIYTFISSKYSELSKPTCMFLETSAISPPFLMLLSPLLLLLLVTATWAVIWKNSREVPWFQQEKMPQALDFSGHIHPMAAFQPSGPESPDDLTLSPQKELIRRVQLTPGVRASATLQAGSEKDSAEIEEEEDTGDSVSFQPYIEPPSFLGQEHQIPRCSEADGMDSGNPQTLVHVEGSSASGSSDTSWASTEDPSSWDEAGNSSYLAKKRPGDGLDGDGCWEPLPLPEFSEDSGSLEEPPKDDLWGSSAGLDLVPGELPVSLRTLTISWDSRSETEDSGTGSWGAESSQRTKSSGALLGHYMAR</sequence>
<gene>
    <name evidence="22" type="primary">IFNLR1</name>
</gene>
<dbReference type="STRING" id="9785.ENSLAFP00000029295"/>
<evidence type="ECO:0000256" key="10">
    <source>
        <dbReference type="ARBA" id="ARBA00023170"/>
    </source>
</evidence>
<feature type="compositionally biased region" description="Low complexity" evidence="18">
    <location>
        <begin position="376"/>
        <end position="390"/>
    </location>
</feature>
<comment type="similarity">
    <text evidence="2">Belongs to the type II cytokine receptor family.</text>
</comment>
<evidence type="ECO:0000256" key="3">
    <source>
        <dbReference type="ARBA" id="ARBA00022692"/>
    </source>
</evidence>
<dbReference type="AlphaFoldDB" id="G3UN86"/>
<feature type="chain" id="PRO_5003456950" description="Interferon lambda receptor 1" evidence="20">
    <location>
        <begin position="21"/>
        <end position="503"/>
    </location>
</feature>
<dbReference type="HOGENOM" id="CLU_043104_1_0_1"/>
<dbReference type="FunFam" id="2.60.40.10:FF:001357">
    <property type="entry name" value="Interferon lambda receptor 1"/>
    <property type="match status" value="1"/>
</dbReference>
<feature type="transmembrane region" description="Helical" evidence="19">
    <location>
        <begin position="229"/>
        <end position="250"/>
    </location>
</feature>
<accession>G3UN86</accession>
<evidence type="ECO:0000256" key="4">
    <source>
        <dbReference type="ARBA" id="ARBA00022729"/>
    </source>
</evidence>
<feature type="compositionally biased region" description="Polar residues" evidence="18">
    <location>
        <begin position="484"/>
        <end position="493"/>
    </location>
</feature>